<reference evidence="1 2" key="1">
    <citation type="journal article" date="2018" name="Nat. Biotechnol.">
        <title>A standardized bacterial taxonomy based on genome phylogeny substantially revises the tree of life.</title>
        <authorList>
            <person name="Parks D.H."/>
            <person name="Chuvochina M."/>
            <person name="Waite D.W."/>
            <person name="Rinke C."/>
            <person name="Skarshewski A."/>
            <person name="Chaumeil P.A."/>
            <person name="Hugenholtz P."/>
        </authorList>
    </citation>
    <scope>NUCLEOTIDE SEQUENCE [LARGE SCALE GENOMIC DNA]</scope>
    <source>
        <strain evidence="1">UBA9359</strain>
    </source>
</reference>
<evidence type="ECO:0000313" key="2">
    <source>
        <dbReference type="Proteomes" id="UP000264330"/>
    </source>
</evidence>
<dbReference type="SUPFAM" id="SSF53448">
    <property type="entry name" value="Nucleotide-diphospho-sugar transferases"/>
    <property type="match status" value="1"/>
</dbReference>
<dbReference type="Proteomes" id="UP000264330">
    <property type="component" value="Unassembled WGS sequence"/>
</dbReference>
<dbReference type="EMBL" id="DPMF01000114">
    <property type="protein sequence ID" value="HCV80414.1"/>
    <property type="molecule type" value="Genomic_DNA"/>
</dbReference>
<dbReference type="Gene3D" id="3.90.550.10">
    <property type="entry name" value="Spore Coat Polysaccharide Biosynthesis Protein SpsA, Chain A"/>
    <property type="match status" value="1"/>
</dbReference>
<sequence length="215" mass="25716">MPKINVCCVKEGDKYDSDYVNTLYLMAKRYLTVPFDFICFTENSQNLLKQIKVINLKDKSIKGWWNKCLLFKPGLLTGCCLYLDLDMIILKNIDEFIVQNQYLNILCNPISLNNNIYYKINSSMLFWNTDNKELNKIWFQYSKNKLFYDNHKTFGDQEVILSSNVKYKFFPGNKVRYFKYIKEKEDLDTNISIIVCKGKIQKEHMSNFIIRNYWK</sequence>
<accession>A0A3D5IXI4</accession>
<evidence type="ECO:0008006" key="3">
    <source>
        <dbReference type="Google" id="ProtNLM"/>
    </source>
</evidence>
<name>A0A3D5IXI4_9FLAO</name>
<dbReference type="InterPro" id="IPR029044">
    <property type="entry name" value="Nucleotide-diphossugar_trans"/>
</dbReference>
<comment type="caution">
    <text evidence="1">The sequence shown here is derived from an EMBL/GenBank/DDBJ whole genome shotgun (WGS) entry which is preliminary data.</text>
</comment>
<evidence type="ECO:0000313" key="1">
    <source>
        <dbReference type="EMBL" id="HCV80414.1"/>
    </source>
</evidence>
<proteinExistence type="predicted"/>
<organism evidence="1 2">
    <name type="scientific">Zunongwangia profunda</name>
    <dbReference type="NCBI Taxonomy" id="398743"/>
    <lineage>
        <taxon>Bacteria</taxon>
        <taxon>Pseudomonadati</taxon>
        <taxon>Bacteroidota</taxon>
        <taxon>Flavobacteriia</taxon>
        <taxon>Flavobacteriales</taxon>
        <taxon>Flavobacteriaceae</taxon>
        <taxon>Zunongwangia</taxon>
    </lineage>
</organism>
<dbReference type="AlphaFoldDB" id="A0A3D5IXI4"/>
<protein>
    <recommendedName>
        <fullName evidence="3">Nucleotide-diphospho-sugar transferase domain-containing protein</fullName>
    </recommendedName>
</protein>
<gene>
    <name evidence="1" type="ORF">DGQ38_05135</name>
</gene>